<keyword evidence="3" id="KW-1185">Reference proteome</keyword>
<feature type="region of interest" description="Disordered" evidence="1">
    <location>
        <begin position="1"/>
        <end position="119"/>
    </location>
</feature>
<sequence>MNYQSSDWSPRTRHAVRDDSRLPPKDSFAFDLKEALDLAPSTPSSVAASTASAPSLRRYLDGGPPPLNNRSLHHPHDHSHLTSSSHSPPPPPPPPPLPHSRRAPSHLGRETSHRGFNMSSTNKAQSQCLHLCSAVASSCDRVAEKMSEYVGLVKHLPHGFGPLASDVLATCQVLFFIEAGLGEATRNGQSLPLDMISVLEKKFRSAQVDFRALDHLVTKQLDYERAGAMGRMRRGFGKMFGDNGLERMIHTLAKTREDLKVSALMFQWKLGAERMESELGIGYIGLAASLEGTEYRVQRAPSVASEDKMSSHRAPVGMVPAHHRSFESHGHGHPPPGQMPMPPASSEHHSPPPTLPPLHRHDAMDGYRHESVTSAESSAYALGSEYSHLSPYTRYTNSSNGSSYEGHHGKRSLAERLSAFDEVPEENSVLDELVADIKALELDSAKVLRMDSDPYSMPRQRPRSSTDAARPNVNHILASA</sequence>
<feature type="compositionally biased region" description="Basic and acidic residues" evidence="1">
    <location>
        <begin position="15"/>
        <end position="24"/>
    </location>
</feature>
<reference evidence="2" key="1">
    <citation type="journal article" date="2020" name="bioRxiv">
        <title>Whole genome comparisons of ergot fungi reveals the divergence and evolution of species within the genus Claviceps are the result of varying mechanisms driving genome evolution and host range expansion.</title>
        <authorList>
            <person name="Wyka S.A."/>
            <person name="Mondo S.J."/>
            <person name="Liu M."/>
            <person name="Dettman J."/>
            <person name="Nalam V."/>
            <person name="Broders K.D."/>
        </authorList>
    </citation>
    <scope>NUCLEOTIDE SEQUENCE</scope>
    <source>
        <strain evidence="2">CCC 489</strain>
    </source>
</reference>
<evidence type="ECO:0000313" key="2">
    <source>
        <dbReference type="EMBL" id="KAG5913280.1"/>
    </source>
</evidence>
<dbReference type="OrthoDB" id="194358at2759"/>
<feature type="region of interest" description="Disordered" evidence="1">
    <location>
        <begin position="451"/>
        <end position="480"/>
    </location>
</feature>
<dbReference type="AlphaFoldDB" id="A0A8K0IZZ3"/>
<gene>
    <name evidence="2" type="ORF">E4U42_001313</name>
</gene>
<accession>A0A8K0IZZ3</accession>
<feature type="compositionally biased region" description="Pro residues" evidence="1">
    <location>
        <begin position="87"/>
        <end position="98"/>
    </location>
</feature>
<evidence type="ECO:0000256" key="1">
    <source>
        <dbReference type="SAM" id="MobiDB-lite"/>
    </source>
</evidence>
<name>A0A8K0IZZ3_9HYPO</name>
<evidence type="ECO:0000313" key="3">
    <source>
        <dbReference type="Proteomes" id="UP000811619"/>
    </source>
</evidence>
<organism evidence="2 3">
    <name type="scientific">Claviceps africana</name>
    <dbReference type="NCBI Taxonomy" id="83212"/>
    <lineage>
        <taxon>Eukaryota</taxon>
        <taxon>Fungi</taxon>
        <taxon>Dikarya</taxon>
        <taxon>Ascomycota</taxon>
        <taxon>Pezizomycotina</taxon>
        <taxon>Sordariomycetes</taxon>
        <taxon>Hypocreomycetidae</taxon>
        <taxon>Hypocreales</taxon>
        <taxon>Clavicipitaceae</taxon>
        <taxon>Claviceps</taxon>
    </lineage>
</organism>
<feature type="region of interest" description="Disordered" evidence="1">
    <location>
        <begin position="323"/>
        <end position="362"/>
    </location>
</feature>
<proteinExistence type="predicted"/>
<feature type="non-terminal residue" evidence="2">
    <location>
        <position position="480"/>
    </location>
</feature>
<dbReference type="EMBL" id="SRPY01001381">
    <property type="protein sequence ID" value="KAG5913280.1"/>
    <property type="molecule type" value="Genomic_DNA"/>
</dbReference>
<feature type="compositionally biased region" description="Low complexity" evidence="1">
    <location>
        <begin position="39"/>
        <end position="55"/>
    </location>
</feature>
<comment type="caution">
    <text evidence="2">The sequence shown here is derived from an EMBL/GenBank/DDBJ whole genome shotgun (WGS) entry which is preliminary data.</text>
</comment>
<dbReference type="Proteomes" id="UP000811619">
    <property type="component" value="Unassembled WGS sequence"/>
</dbReference>
<feature type="compositionally biased region" description="Pro residues" evidence="1">
    <location>
        <begin position="333"/>
        <end position="343"/>
    </location>
</feature>
<protein>
    <submittedName>
        <fullName evidence="2">Uncharacterized protein</fullName>
    </submittedName>
</protein>